<dbReference type="OrthoDB" id="3237043at2"/>
<proteinExistence type="predicted"/>
<dbReference type="Gene3D" id="3.40.50.720">
    <property type="entry name" value="NAD(P)-binding Rossmann-like Domain"/>
    <property type="match status" value="1"/>
</dbReference>
<dbReference type="EMBL" id="QJJU01000027">
    <property type="protein sequence ID" value="PXX01681.1"/>
    <property type="molecule type" value="Genomic_DNA"/>
</dbReference>
<comment type="caution">
    <text evidence="1">The sequence shown here is derived from an EMBL/GenBank/DDBJ whole genome shotgun (WGS) entry which is preliminary data.</text>
</comment>
<gene>
    <name evidence="1" type="ORF">C8E89_12775</name>
</gene>
<accession>A0A318HDB4</accession>
<reference evidence="1 2" key="2">
    <citation type="submission" date="2018-06" db="EMBL/GenBank/DDBJ databases">
        <title>Sequencing of bacterial isolates from soil warming experiment in Harvard Forest, Massachusetts, USA.</title>
        <authorList>
            <person name="Deangelis K.PhD."/>
        </authorList>
    </citation>
    <scope>NUCLEOTIDE SEQUENCE [LARGE SCALE GENOMIC DNA]</scope>
    <source>
        <strain evidence="1 2">GAS496</strain>
    </source>
</reference>
<dbReference type="InterPro" id="IPR002347">
    <property type="entry name" value="SDR_fam"/>
</dbReference>
<dbReference type="Proteomes" id="UP000247781">
    <property type="component" value="Unassembled WGS sequence"/>
</dbReference>
<evidence type="ECO:0000313" key="1">
    <source>
        <dbReference type="EMBL" id="PXX01681.1"/>
    </source>
</evidence>
<dbReference type="SUPFAM" id="SSF51735">
    <property type="entry name" value="NAD(P)-binding Rossmann-fold domains"/>
    <property type="match status" value="1"/>
</dbReference>
<name>A0A318HDB4_9MYCO</name>
<dbReference type="AlphaFoldDB" id="A0A318HDB4"/>
<dbReference type="InterPro" id="IPR036291">
    <property type="entry name" value="NAD(P)-bd_dom_sf"/>
</dbReference>
<dbReference type="RefSeq" id="WP_110319411.1">
    <property type="nucleotide sequence ID" value="NZ_QJJU01000027.1"/>
</dbReference>
<dbReference type="Pfam" id="PF00106">
    <property type="entry name" value="adh_short"/>
    <property type="match status" value="1"/>
</dbReference>
<sequence>MSILVTGGTEGIGRAIADPFAAPGVTVFVACASDDEAEHTFSAIADKAMSSPAHAIVSIRYR</sequence>
<evidence type="ECO:0000313" key="2">
    <source>
        <dbReference type="Proteomes" id="UP000247781"/>
    </source>
</evidence>
<keyword evidence="2" id="KW-1185">Reference proteome</keyword>
<protein>
    <submittedName>
        <fullName evidence="1">Short subunit dehydrogenase</fullName>
    </submittedName>
</protein>
<organism evidence="1 2">
    <name type="scientific">Mycolicibacterium moriokaense</name>
    <dbReference type="NCBI Taxonomy" id="39691"/>
    <lineage>
        <taxon>Bacteria</taxon>
        <taxon>Bacillati</taxon>
        <taxon>Actinomycetota</taxon>
        <taxon>Actinomycetes</taxon>
        <taxon>Mycobacteriales</taxon>
        <taxon>Mycobacteriaceae</taxon>
        <taxon>Mycolicibacterium</taxon>
    </lineage>
</organism>
<reference evidence="2" key="1">
    <citation type="submission" date="2018-05" db="EMBL/GenBank/DDBJ databases">
        <authorList>
            <person name="Deangelis K."/>
            <person name="Huntemann M."/>
            <person name="Clum A."/>
            <person name="Pillay M."/>
            <person name="Palaniappan K."/>
            <person name="Varghese N."/>
            <person name="Mikhailova N."/>
            <person name="Stamatis D."/>
            <person name="Reddy T."/>
            <person name="Daum C."/>
            <person name="Shapiro N."/>
            <person name="Ivanova N."/>
            <person name="Kyrpides N."/>
            <person name="Woyke T."/>
        </authorList>
    </citation>
    <scope>NUCLEOTIDE SEQUENCE [LARGE SCALE GENOMIC DNA]</scope>
    <source>
        <strain evidence="2">GAS496</strain>
    </source>
</reference>